<gene>
    <name evidence="2" type="ORF">AUK05_01215</name>
</gene>
<evidence type="ECO:0000313" key="2">
    <source>
        <dbReference type="EMBL" id="OIP87456.1"/>
    </source>
</evidence>
<reference evidence="2 3" key="1">
    <citation type="journal article" date="2016" name="Environ. Microbiol.">
        <title>Genomic resolution of a cold subsurface aquifer community provides metabolic insights for novel microbes adapted to high CO concentrations.</title>
        <authorList>
            <person name="Probst A.J."/>
            <person name="Castelle C.J."/>
            <person name="Singh A."/>
            <person name="Brown C.T."/>
            <person name="Anantharaman K."/>
            <person name="Sharon I."/>
            <person name="Hug L.A."/>
            <person name="Burstein D."/>
            <person name="Emerson J.B."/>
            <person name="Thomas B.C."/>
            <person name="Banfield J.F."/>
        </authorList>
    </citation>
    <scope>NUCLEOTIDE SEQUENCE [LARGE SCALE GENOMIC DNA]</scope>
    <source>
        <strain evidence="2">CG2_30_35_20</strain>
    </source>
</reference>
<evidence type="ECO:0000313" key="3">
    <source>
        <dbReference type="Proteomes" id="UP000182344"/>
    </source>
</evidence>
<dbReference type="InterPro" id="IPR007712">
    <property type="entry name" value="RelE/ParE_toxin"/>
</dbReference>
<dbReference type="Gene3D" id="3.30.2310.20">
    <property type="entry name" value="RelE-like"/>
    <property type="match status" value="1"/>
</dbReference>
<comment type="caution">
    <text evidence="2">The sequence shown here is derived from an EMBL/GenBank/DDBJ whole genome shotgun (WGS) entry which is preliminary data.</text>
</comment>
<dbReference type="AlphaFoldDB" id="A0A1J5I8C2"/>
<dbReference type="Proteomes" id="UP000182344">
    <property type="component" value="Unassembled WGS sequence"/>
</dbReference>
<keyword evidence="1" id="KW-1277">Toxin-antitoxin system</keyword>
<accession>A0A1J5I8C2</accession>
<evidence type="ECO:0000256" key="1">
    <source>
        <dbReference type="ARBA" id="ARBA00022649"/>
    </source>
</evidence>
<dbReference type="EMBL" id="MNZO01000018">
    <property type="protein sequence ID" value="OIP87456.1"/>
    <property type="molecule type" value="Genomic_DNA"/>
</dbReference>
<dbReference type="InterPro" id="IPR004386">
    <property type="entry name" value="Toxin_YafQ-like"/>
</dbReference>
<dbReference type="InterPro" id="IPR035093">
    <property type="entry name" value="RelE/ParE_toxin_dom_sf"/>
</dbReference>
<proteinExistence type="predicted"/>
<dbReference type="SUPFAM" id="SSF143011">
    <property type="entry name" value="RelE-like"/>
    <property type="match status" value="1"/>
</dbReference>
<organism evidence="2 3">
    <name type="scientific">Candidatus Shapirobacteria bacterium CG2_30_35_20</name>
    <dbReference type="NCBI Taxonomy" id="1805376"/>
    <lineage>
        <taxon>Bacteria</taxon>
        <taxon>Candidatus Shapironibacteriota</taxon>
    </lineage>
</organism>
<dbReference type="Pfam" id="PF15738">
    <property type="entry name" value="YafQ_toxin"/>
    <property type="match status" value="1"/>
</dbReference>
<sequence length="72" mass="8648">MKQNKKLKFQLEKRIELFKLDRNNSLLKDHDLVGREQGQRSFSITGDIRVIYFFETDDIVWFVDVGSHNQVY</sequence>
<name>A0A1J5I8C2_9BACT</name>
<protein>
    <recommendedName>
        <fullName evidence="4">Type II toxin-antitoxin system mRNA interferase toxin, RelE/StbE family</fullName>
    </recommendedName>
</protein>
<evidence type="ECO:0008006" key="4">
    <source>
        <dbReference type="Google" id="ProtNLM"/>
    </source>
</evidence>
<dbReference type="STRING" id="1805376.AUK05_01215"/>
<dbReference type="NCBIfam" id="TIGR02385">
    <property type="entry name" value="RelE_StbE"/>
    <property type="match status" value="1"/>
</dbReference>